<evidence type="ECO:0000313" key="1">
    <source>
        <dbReference type="EMBL" id="PJA45339.1"/>
    </source>
</evidence>
<reference evidence="2" key="1">
    <citation type="submission" date="2017-09" db="EMBL/GenBank/DDBJ databases">
        <title>Depth-based differentiation of microbial function through sediment-hosted aquifers and enrichment of novel symbionts in the deep terrestrial subsurface.</title>
        <authorList>
            <person name="Probst A.J."/>
            <person name="Ladd B."/>
            <person name="Jarett J.K."/>
            <person name="Geller-Mcgrath D.E."/>
            <person name="Sieber C.M.K."/>
            <person name="Emerson J.B."/>
            <person name="Anantharaman K."/>
            <person name="Thomas B.C."/>
            <person name="Malmstrom R."/>
            <person name="Stieglmeier M."/>
            <person name="Klingl A."/>
            <person name="Woyke T."/>
            <person name="Ryan C.M."/>
            <person name="Banfield J.F."/>
        </authorList>
    </citation>
    <scope>NUCLEOTIDE SEQUENCE [LARGE SCALE GENOMIC DNA]</scope>
</reference>
<dbReference type="Proteomes" id="UP000229385">
    <property type="component" value="Unassembled WGS sequence"/>
</dbReference>
<protein>
    <recommendedName>
        <fullName evidence="3">Lipoprotein</fullName>
    </recommendedName>
</protein>
<dbReference type="EMBL" id="PFWU01000043">
    <property type="protein sequence ID" value="PJA45339.1"/>
    <property type="molecule type" value="Genomic_DNA"/>
</dbReference>
<gene>
    <name evidence="1" type="ORF">CO174_03740</name>
</gene>
<comment type="caution">
    <text evidence="1">The sequence shown here is derived from an EMBL/GenBank/DDBJ whole genome shotgun (WGS) entry which is preliminary data.</text>
</comment>
<dbReference type="PROSITE" id="PS51257">
    <property type="entry name" value="PROKAR_LIPOPROTEIN"/>
    <property type="match status" value="1"/>
</dbReference>
<sequence length="192" mass="20906">MRHLTGIMLLGFGLLTACAPPPEKLEDADKAVVAEERATVDRTSKETIVWCTYSQATHSSGPQSAPVFVLRTDRPNCDGPAGCEVTFTAYENQWCFAGGIEWGRNSFISFEAANQAALKADALQGWYAPMGAVVSEVAQGQPQFIIQERHGIFRATFVDPVGQIIIFRERGGVFVPDTLVPNLSEVGLENDE</sequence>
<accession>A0A2M7XBW4</accession>
<name>A0A2M7XBW4_9BACT</name>
<organism evidence="1 2">
    <name type="scientific">Candidatus Uhrbacteria bacterium CG_4_9_14_3_um_filter_50_9</name>
    <dbReference type="NCBI Taxonomy" id="1975035"/>
    <lineage>
        <taxon>Bacteria</taxon>
        <taxon>Candidatus Uhriibacteriota</taxon>
    </lineage>
</organism>
<dbReference type="AlphaFoldDB" id="A0A2M7XBW4"/>
<proteinExistence type="predicted"/>
<evidence type="ECO:0008006" key="3">
    <source>
        <dbReference type="Google" id="ProtNLM"/>
    </source>
</evidence>
<evidence type="ECO:0000313" key="2">
    <source>
        <dbReference type="Proteomes" id="UP000229385"/>
    </source>
</evidence>